<dbReference type="AlphaFoldDB" id="A0A556MYC5"/>
<accession>A0A556MYC5</accession>
<evidence type="ECO:0000313" key="1">
    <source>
        <dbReference type="EMBL" id="TSJ44917.1"/>
    </source>
</evidence>
<dbReference type="NCBIfam" id="TIGR02241">
    <property type="entry name" value="conserved hypothetical phage tail region protein"/>
    <property type="match status" value="1"/>
</dbReference>
<comment type="caution">
    <text evidence="1">The sequence shown here is derived from an EMBL/GenBank/DDBJ whole genome shotgun (WGS) entry which is preliminary data.</text>
</comment>
<dbReference type="InterPro" id="IPR011747">
    <property type="entry name" value="CHP02241"/>
</dbReference>
<evidence type="ECO:0000313" key="2">
    <source>
        <dbReference type="Proteomes" id="UP000316008"/>
    </source>
</evidence>
<dbReference type="PANTHER" id="PTHR38009">
    <property type="entry name" value="CONSERVED HYPOTHETICAL PHAGE TAIL PROTEIN"/>
    <property type="match status" value="1"/>
</dbReference>
<proteinExistence type="predicted"/>
<dbReference type="Proteomes" id="UP000316008">
    <property type="component" value="Unassembled WGS sequence"/>
</dbReference>
<sequence length="147" mass="16653">MAKSKWELPVAFYFQVKIGNEEFAFKEVTGLSAEIETESVKEGGVNEFTYLLPKQVKHGNLSLKRALNPVNRNDVVWIKKILEGDFSQPIVPRDIVVNLLGQDGAPIYTWTCSKAYPVKWEIGNLDSQSNTILIETIEFAYTTLKRS</sequence>
<dbReference type="PANTHER" id="PTHR38009:SF1">
    <property type="entry name" value="CONSERVED HYPOTHETICAL PHAGE TAIL PROTEIN"/>
    <property type="match status" value="1"/>
</dbReference>
<gene>
    <name evidence="1" type="ORF">FO442_09985</name>
</gene>
<dbReference type="GO" id="GO:0005198">
    <property type="term" value="F:structural molecule activity"/>
    <property type="evidence" value="ECO:0007669"/>
    <property type="project" value="InterPro"/>
</dbReference>
<dbReference type="OrthoDB" id="9799891at2"/>
<dbReference type="RefSeq" id="WP_144333031.1">
    <property type="nucleotide sequence ID" value="NZ_VLPL01000004.1"/>
</dbReference>
<reference evidence="1 2" key="1">
    <citation type="submission" date="2019-07" db="EMBL/GenBank/DDBJ databases">
        <authorList>
            <person name="Huq M.A."/>
        </authorList>
    </citation>
    <scope>NUCLEOTIDE SEQUENCE [LARGE SCALE GENOMIC DNA]</scope>
    <source>
        <strain evidence="1 2">MAH-3</strain>
    </source>
</reference>
<dbReference type="Pfam" id="PF06841">
    <property type="entry name" value="Phage_T4_gp19"/>
    <property type="match status" value="1"/>
</dbReference>
<protein>
    <submittedName>
        <fullName evidence="1">Phage tail protein</fullName>
    </submittedName>
</protein>
<keyword evidence="2" id="KW-1185">Reference proteome</keyword>
<dbReference type="InterPro" id="IPR010667">
    <property type="entry name" value="Phage_T4_Gp19"/>
</dbReference>
<dbReference type="EMBL" id="VLPL01000004">
    <property type="protein sequence ID" value="TSJ44917.1"/>
    <property type="molecule type" value="Genomic_DNA"/>
</dbReference>
<name>A0A556MYC5_9FLAO</name>
<organism evidence="1 2">
    <name type="scientific">Fluviicola chungangensis</name>
    <dbReference type="NCBI Taxonomy" id="2597671"/>
    <lineage>
        <taxon>Bacteria</taxon>
        <taxon>Pseudomonadati</taxon>
        <taxon>Bacteroidota</taxon>
        <taxon>Flavobacteriia</taxon>
        <taxon>Flavobacteriales</taxon>
        <taxon>Crocinitomicaceae</taxon>
        <taxon>Fluviicola</taxon>
    </lineage>
</organism>